<dbReference type="AlphaFoldDB" id="A0A5B8MYW7"/>
<comment type="subcellular location">
    <subcellularLocation>
        <location evidence="1">Nucleus</location>
    </subcellularLocation>
</comment>
<evidence type="ECO:0000313" key="9">
    <source>
        <dbReference type="EMBL" id="QDZ25246.1"/>
    </source>
</evidence>
<proteinExistence type="predicted"/>
<organism evidence="9 10">
    <name type="scientific">Chloropicon primus</name>
    <dbReference type="NCBI Taxonomy" id="1764295"/>
    <lineage>
        <taxon>Eukaryota</taxon>
        <taxon>Viridiplantae</taxon>
        <taxon>Chlorophyta</taxon>
        <taxon>Chloropicophyceae</taxon>
        <taxon>Chloropicales</taxon>
        <taxon>Chloropicaceae</taxon>
        <taxon>Chloropicon</taxon>
    </lineage>
</organism>
<keyword evidence="6" id="KW-0539">Nucleus</keyword>
<dbReference type="GO" id="GO:0008821">
    <property type="term" value="F:crossover junction DNA endonuclease activity"/>
    <property type="evidence" value="ECO:0007669"/>
    <property type="project" value="TreeGrafter"/>
</dbReference>
<reference evidence="9 10" key="1">
    <citation type="submission" date="2018-07" db="EMBL/GenBank/DDBJ databases">
        <title>The complete nuclear genome of the prasinophyte Chloropicon primus (CCMP1205).</title>
        <authorList>
            <person name="Pombert J.-F."/>
            <person name="Otis C."/>
            <person name="Turmel M."/>
            <person name="Lemieux C."/>
        </authorList>
    </citation>
    <scope>NUCLEOTIDE SEQUENCE [LARGE SCALE GENOMIC DNA]</scope>
    <source>
        <strain evidence="9 10">CCMP1205</strain>
    </source>
</reference>
<evidence type="ECO:0000313" key="10">
    <source>
        <dbReference type="Proteomes" id="UP000316726"/>
    </source>
</evidence>
<dbReference type="PANTHER" id="PTHR46239:SF1">
    <property type="entry name" value="DNA REPAIR PROTEIN RAD51 HOMOLOG 3"/>
    <property type="match status" value="1"/>
</dbReference>
<dbReference type="InterPro" id="IPR027417">
    <property type="entry name" value="P-loop_NTPase"/>
</dbReference>
<name>A0A5B8MYW7_9CHLO</name>
<dbReference type="GO" id="GO:0033065">
    <property type="term" value="C:Rad51C-XRCC3 complex"/>
    <property type="evidence" value="ECO:0007669"/>
    <property type="project" value="TreeGrafter"/>
</dbReference>
<dbReference type="SMART" id="SM00382">
    <property type="entry name" value="AAA"/>
    <property type="match status" value="1"/>
</dbReference>
<accession>A0A5B8MYW7</accession>
<dbReference type="InterPro" id="IPR020588">
    <property type="entry name" value="RecA_ATP-bd"/>
</dbReference>
<keyword evidence="5" id="KW-0234">DNA repair</keyword>
<dbReference type="InterPro" id="IPR003593">
    <property type="entry name" value="AAA+_ATPase"/>
</dbReference>
<gene>
    <name evidence="9" type="ORF">A3770_16p77640</name>
</gene>
<evidence type="ECO:0000259" key="8">
    <source>
        <dbReference type="PROSITE" id="PS50162"/>
    </source>
</evidence>
<keyword evidence="2" id="KW-0547">Nucleotide-binding</keyword>
<dbReference type="PANTHER" id="PTHR46239">
    <property type="entry name" value="DNA REPAIR PROTEIN RAD51 HOMOLOG 3 RAD51C"/>
    <property type="match status" value="1"/>
</dbReference>
<dbReference type="GO" id="GO:0005524">
    <property type="term" value="F:ATP binding"/>
    <property type="evidence" value="ECO:0007669"/>
    <property type="project" value="UniProtKB-KW"/>
</dbReference>
<keyword evidence="10" id="KW-1185">Reference proteome</keyword>
<dbReference type="PIRSF" id="PIRSF005856">
    <property type="entry name" value="Rad51"/>
    <property type="match status" value="1"/>
</dbReference>
<protein>
    <recommendedName>
        <fullName evidence="7">DNA repair protein RAD51 homolog 3</fullName>
    </recommendedName>
</protein>
<dbReference type="GO" id="GO:0000400">
    <property type="term" value="F:four-way junction DNA binding"/>
    <property type="evidence" value="ECO:0007669"/>
    <property type="project" value="TreeGrafter"/>
</dbReference>
<feature type="domain" description="RecA family profile 1" evidence="8">
    <location>
        <begin position="95"/>
        <end position="283"/>
    </location>
</feature>
<evidence type="ECO:0000256" key="6">
    <source>
        <dbReference type="ARBA" id="ARBA00023242"/>
    </source>
</evidence>
<dbReference type="SUPFAM" id="SSF52540">
    <property type="entry name" value="P-loop containing nucleoside triphosphate hydrolases"/>
    <property type="match status" value="1"/>
</dbReference>
<dbReference type="InterPro" id="IPR013632">
    <property type="entry name" value="Rad51_C"/>
</dbReference>
<dbReference type="Proteomes" id="UP000316726">
    <property type="component" value="Chromosome 16"/>
</dbReference>
<dbReference type="Pfam" id="PF08423">
    <property type="entry name" value="Rad51"/>
    <property type="match status" value="1"/>
</dbReference>
<evidence type="ECO:0000256" key="4">
    <source>
        <dbReference type="ARBA" id="ARBA00022840"/>
    </source>
</evidence>
<dbReference type="InterPro" id="IPR052093">
    <property type="entry name" value="HR_Repair_Mediator"/>
</dbReference>
<keyword evidence="3" id="KW-0227">DNA damage</keyword>
<dbReference type="GO" id="GO:0033063">
    <property type="term" value="C:Rad51B-Rad51C-Rad51D-XRCC2 complex"/>
    <property type="evidence" value="ECO:0007669"/>
    <property type="project" value="TreeGrafter"/>
</dbReference>
<evidence type="ECO:0000256" key="1">
    <source>
        <dbReference type="ARBA" id="ARBA00004123"/>
    </source>
</evidence>
<evidence type="ECO:0000256" key="7">
    <source>
        <dbReference type="ARBA" id="ARBA00040674"/>
    </source>
</evidence>
<evidence type="ECO:0000256" key="5">
    <source>
        <dbReference type="ARBA" id="ARBA00023204"/>
    </source>
</evidence>
<dbReference type="Gene3D" id="3.40.50.300">
    <property type="entry name" value="P-loop containing nucleotide triphosphate hydrolases"/>
    <property type="match status" value="1"/>
</dbReference>
<dbReference type="PRINTS" id="PR01874">
    <property type="entry name" value="DNAREPAIRADA"/>
</dbReference>
<evidence type="ECO:0000256" key="2">
    <source>
        <dbReference type="ARBA" id="ARBA00022741"/>
    </source>
</evidence>
<dbReference type="OrthoDB" id="1861185at2759"/>
<dbReference type="GO" id="GO:0000707">
    <property type="term" value="P:meiotic DNA recombinase assembly"/>
    <property type="evidence" value="ECO:0007669"/>
    <property type="project" value="TreeGrafter"/>
</dbReference>
<dbReference type="EMBL" id="CP031049">
    <property type="protein sequence ID" value="QDZ25246.1"/>
    <property type="molecule type" value="Genomic_DNA"/>
</dbReference>
<evidence type="ECO:0000256" key="3">
    <source>
        <dbReference type="ARBA" id="ARBA00022763"/>
    </source>
</evidence>
<dbReference type="InterPro" id="IPR016467">
    <property type="entry name" value="DNA_recomb/repair_RecA-like"/>
</dbReference>
<dbReference type="GO" id="GO:0005657">
    <property type="term" value="C:replication fork"/>
    <property type="evidence" value="ECO:0007669"/>
    <property type="project" value="TreeGrafter"/>
</dbReference>
<dbReference type="STRING" id="1764295.A0A5B8MYW7"/>
<dbReference type="PROSITE" id="PS50162">
    <property type="entry name" value="RECA_2"/>
    <property type="match status" value="1"/>
</dbReference>
<dbReference type="GO" id="GO:0140664">
    <property type="term" value="F:ATP-dependent DNA damage sensor activity"/>
    <property type="evidence" value="ECO:0007669"/>
    <property type="project" value="InterPro"/>
</dbReference>
<sequence length="346" mass="37113">MYSNDSRSNAATSTTTCLDAHLVACPPKLRRALVDAGFNNVHDVCHLSAMDLARELGTTPEEAQQVIDLAKTKAVGAYLGNSVTFRTALELFENPCERIPLGIPRLDAALGGGISAGQVTEICGPPGAGKTQISMLLSVTAIAGGGSTRDSAAGRASCSDRGVLYIDTEGSFVPERVEEIARGVLGSEAATRQLLSQIQYVRVHSQVEQLALVSDLASHLERNRNIKLVVLDSVAFHMRSGATSTSGDKLDFSKRQHSLANMFHLLTKLAVENKCCVWVTNHITVRKAEGGDGAKVVPALGDLWAHVPAERFFVWNTDDFRGLLLHKSPSSPQVLVDLNRETGLFA</sequence>
<keyword evidence="4" id="KW-0067">ATP-binding</keyword>
<dbReference type="GO" id="GO:0007131">
    <property type="term" value="P:reciprocal meiotic recombination"/>
    <property type="evidence" value="ECO:0007669"/>
    <property type="project" value="TreeGrafter"/>
</dbReference>